<organism evidence="1 2">
    <name type="scientific">Aspergillus sergii</name>
    <dbReference type="NCBI Taxonomy" id="1034303"/>
    <lineage>
        <taxon>Eukaryota</taxon>
        <taxon>Fungi</taxon>
        <taxon>Dikarya</taxon>
        <taxon>Ascomycota</taxon>
        <taxon>Pezizomycotina</taxon>
        <taxon>Eurotiomycetes</taxon>
        <taxon>Eurotiomycetidae</taxon>
        <taxon>Eurotiales</taxon>
        <taxon>Aspergillaceae</taxon>
        <taxon>Aspergillus</taxon>
        <taxon>Aspergillus subgen. Circumdati</taxon>
    </lineage>
</organism>
<accession>A0A5N6WXG4</accession>
<dbReference type="EMBL" id="ML741808">
    <property type="protein sequence ID" value="KAE8325433.1"/>
    <property type="molecule type" value="Genomic_DNA"/>
</dbReference>
<protein>
    <submittedName>
        <fullName evidence="1">Uncharacterized protein</fullName>
    </submittedName>
</protein>
<sequence length="93" mass="10621">MRMRPGRSVTLPTASATRVPIWLDTMYRRSPCSNCGSSQIPCRSCRAGQKPSESRRRILISSQYYVKHRGMLMTSRELLPYIVKGRSTQSIND</sequence>
<dbReference type="Proteomes" id="UP000325945">
    <property type="component" value="Unassembled WGS sequence"/>
</dbReference>
<keyword evidence="2" id="KW-1185">Reference proteome</keyword>
<proteinExistence type="predicted"/>
<evidence type="ECO:0000313" key="1">
    <source>
        <dbReference type="EMBL" id="KAE8325433.1"/>
    </source>
</evidence>
<dbReference type="AlphaFoldDB" id="A0A5N6WXG4"/>
<gene>
    <name evidence="1" type="ORF">BDV39DRAFT_178767</name>
</gene>
<name>A0A5N6WXG4_9EURO</name>
<reference evidence="2" key="1">
    <citation type="submission" date="2019-04" db="EMBL/GenBank/DDBJ databases">
        <title>Friends and foes A comparative genomics studyof 23 Aspergillus species from section Flavi.</title>
        <authorList>
            <consortium name="DOE Joint Genome Institute"/>
            <person name="Kjaerbolling I."/>
            <person name="Vesth T."/>
            <person name="Frisvad J.C."/>
            <person name="Nybo J.L."/>
            <person name="Theobald S."/>
            <person name="Kildgaard S."/>
            <person name="Isbrandt T."/>
            <person name="Kuo A."/>
            <person name="Sato A."/>
            <person name="Lyhne E.K."/>
            <person name="Kogle M.E."/>
            <person name="Wiebenga A."/>
            <person name="Kun R.S."/>
            <person name="Lubbers R.J."/>
            <person name="Makela M.R."/>
            <person name="Barry K."/>
            <person name="Chovatia M."/>
            <person name="Clum A."/>
            <person name="Daum C."/>
            <person name="Haridas S."/>
            <person name="He G."/>
            <person name="LaButti K."/>
            <person name="Lipzen A."/>
            <person name="Mondo S."/>
            <person name="Riley R."/>
            <person name="Salamov A."/>
            <person name="Simmons B.A."/>
            <person name="Magnuson J.K."/>
            <person name="Henrissat B."/>
            <person name="Mortensen U.H."/>
            <person name="Larsen T.O."/>
            <person name="Devries R.P."/>
            <person name="Grigoriev I.V."/>
            <person name="Machida M."/>
            <person name="Baker S.E."/>
            <person name="Andersen M.R."/>
        </authorList>
    </citation>
    <scope>NUCLEOTIDE SEQUENCE [LARGE SCALE GENOMIC DNA]</scope>
    <source>
        <strain evidence="2">CBS 130017</strain>
    </source>
</reference>
<evidence type="ECO:0000313" key="2">
    <source>
        <dbReference type="Proteomes" id="UP000325945"/>
    </source>
</evidence>